<dbReference type="HOGENOM" id="CLU_204971_0_0_2"/>
<accession>I3XRQ7</accession>
<dbReference type="AlphaFoldDB" id="I3XRQ7"/>
<dbReference type="eggNOG" id="arCOG12979">
    <property type="taxonomic scope" value="Archaea"/>
</dbReference>
<name>I3XRQ7_DESAM</name>
<sequence length="67" mass="7382" precursor="true">MLFLLSYRFRILLLKNAVACANLFVEYSGCAGPGVPVEAPKPYANPRGVQGNKDEGMKPVHINLYKT</sequence>
<reference evidence="1 2" key="1">
    <citation type="journal article" date="2012" name="J. Bacteriol.">
        <title>Complete Genome Sequence of Desulfurococcus fermentans, a Hyperthermophilic Cellulolytic Crenarchaeon Isolated from a Freshwater Hot Spring in Kamchatka, Russia.</title>
        <authorList>
            <person name="Susanti D."/>
            <person name="Johnson E.F."/>
            <person name="Rodriguez J.R."/>
            <person name="Anderson I."/>
            <person name="Perevalova A.A."/>
            <person name="Kyrpides N."/>
            <person name="Lucas S."/>
            <person name="Han J."/>
            <person name="Lapidus A."/>
            <person name="Cheng J.F."/>
            <person name="Goodwin L."/>
            <person name="Pitluck S."/>
            <person name="Mavrommatis K."/>
            <person name="Peters L."/>
            <person name="Land M.L."/>
            <person name="Hauser L."/>
            <person name="Gopalan V."/>
            <person name="Chan P.P."/>
            <person name="Lowe T.M."/>
            <person name="Atomi H."/>
            <person name="Bonch-Osmolovskaya E.A."/>
            <person name="Woyke T."/>
            <person name="Mukhopadhyay B."/>
        </authorList>
    </citation>
    <scope>NUCLEOTIDE SEQUENCE [LARGE SCALE GENOMIC DNA]</scope>
    <source>
        <strain evidence="1 2">DSM 16532</strain>
    </source>
</reference>
<proteinExistence type="predicted"/>
<gene>
    <name evidence="1" type="ORF">Desfe_0733</name>
</gene>
<keyword evidence="2" id="KW-1185">Reference proteome</keyword>
<protein>
    <submittedName>
        <fullName evidence="1">Uncharacterized protein</fullName>
    </submittedName>
</protein>
<dbReference type="Proteomes" id="UP000006175">
    <property type="component" value="Chromosome"/>
</dbReference>
<dbReference type="EMBL" id="CP003321">
    <property type="protein sequence ID" value="AFL66631.1"/>
    <property type="molecule type" value="Genomic_DNA"/>
</dbReference>
<evidence type="ECO:0000313" key="2">
    <source>
        <dbReference type="Proteomes" id="UP000006175"/>
    </source>
</evidence>
<dbReference type="KEGG" id="dfd:Desfe_0733"/>
<evidence type="ECO:0000313" key="1">
    <source>
        <dbReference type="EMBL" id="AFL66631.1"/>
    </source>
</evidence>
<organism evidence="1 2">
    <name type="scientific">Desulfurococcus amylolyticus DSM 16532</name>
    <dbReference type="NCBI Taxonomy" id="768672"/>
    <lineage>
        <taxon>Archaea</taxon>
        <taxon>Thermoproteota</taxon>
        <taxon>Thermoprotei</taxon>
        <taxon>Desulfurococcales</taxon>
        <taxon>Desulfurococcaceae</taxon>
        <taxon>Desulfurococcus</taxon>
    </lineage>
</organism>